<evidence type="ECO:0000313" key="2">
    <source>
        <dbReference type="EMBL" id="MBE9668159.1"/>
    </source>
</evidence>
<organism evidence="2 3">
    <name type="scientific">Mucilaginibacter boryungensis</name>
    <dbReference type="NCBI Taxonomy" id="768480"/>
    <lineage>
        <taxon>Bacteria</taxon>
        <taxon>Pseudomonadati</taxon>
        <taxon>Bacteroidota</taxon>
        <taxon>Sphingobacteriia</taxon>
        <taxon>Sphingobacteriales</taxon>
        <taxon>Sphingobacteriaceae</taxon>
        <taxon>Mucilaginibacter</taxon>
    </lineage>
</organism>
<feature type="compositionally biased region" description="Basic and acidic residues" evidence="1">
    <location>
        <begin position="230"/>
        <end position="242"/>
    </location>
</feature>
<reference evidence="2 3" key="1">
    <citation type="submission" date="2020-10" db="EMBL/GenBank/DDBJ databases">
        <title>Mucilaginibacter mali sp. nov., isolated from rhizosphere soil of apple orchard.</title>
        <authorList>
            <person name="Lee J.-S."/>
            <person name="Kim H.S."/>
            <person name="Kim J.-S."/>
        </authorList>
    </citation>
    <scope>NUCLEOTIDE SEQUENCE [LARGE SCALE GENOMIC DNA]</scope>
    <source>
        <strain evidence="2 3">KCTC 23157</strain>
    </source>
</reference>
<sequence length="272" mass="31812">MNQENFNYLKDQVKYTGFGEGHENELRDKIQSEQPTFQLLHAHDFGKDNVEAILNFRKSNTDEKYFFNSYEIKVKPDKAEESATQTFYIGKANNYTLKEAYNLMCGRAVYKELEKLDKVGEGEHVRYVPSGEKYNAWVQLDFKNTDESGNYKVKTFHENYGFNLQEALTKLPIKELNNEQDKQELMRSLEKGNRQFVTFLQDGNVENRYLQANPQYKTVMVFDAQQKRLRMDQKESNTDDGNKVSNKNGQKSQASEKVDTEKKSKRRKQGIS</sequence>
<protein>
    <recommendedName>
        <fullName evidence="4">DUF3945 domain-containing protein</fullName>
    </recommendedName>
</protein>
<evidence type="ECO:0000313" key="3">
    <source>
        <dbReference type="Proteomes" id="UP000632774"/>
    </source>
</evidence>
<comment type="caution">
    <text evidence="2">The sequence shown here is derived from an EMBL/GenBank/DDBJ whole genome shotgun (WGS) entry which is preliminary data.</text>
</comment>
<proteinExistence type="predicted"/>
<dbReference type="EMBL" id="JADFFM010000002">
    <property type="protein sequence ID" value="MBE9668159.1"/>
    <property type="molecule type" value="Genomic_DNA"/>
</dbReference>
<feature type="compositionally biased region" description="Basic residues" evidence="1">
    <location>
        <begin position="263"/>
        <end position="272"/>
    </location>
</feature>
<accession>A0ABR9XLA0</accession>
<dbReference type="Proteomes" id="UP000632774">
    <property type="component" value="Unassembled WGS sequence"/>
</dbReference>
<dbReference type="RefSeq" id="WP_194107579.1">
    <property type="nucleotide sequence ID" value="NZ_JADFFM010000002.1"/>
</dbReference>
<feature type="region of interest" description="Disordered" evidence="1">
    <location>
        <begin position="230"/>
        <end position="272"/>
    </location>
</feature>
<gene>
    <name evidence="2" type="ORF">IRJ18_17440</name>
</gene>
<feature type="compositionally biased region" description="Polar residues" evidence="1">
    <location>
        <begin position="243"/>
        <end position="253"/>
    </location>
</feature>
<keyword evidence="3" id="KW-1185">Reference proteome</keyword>
<evidence type="ECO:0000256" key="1">
    <source>
        <dbReference type="SAM" id="MobiDB-lite"/>
    </source>
</evidence>
<name>A0ABR9XLA0_9SPHI</name>
<evidence type="ECO:0008006" key="4">
    <source>
        <dbReference type="Google" id="ProtNLM"/>
    </source>
</evidence>